<evidence type="ECO:0000313" key="2">
    <source>
        <dbReference type="Proteomes" id="UP000474565"/>
    </source>
</evidence>
<dbReference type="AlphaFoldDB" id="A0A6L8MFH1"/>
<name>A0A6L8MFH1_9BURK</name>
<dbReference type="EMBL" id="WWCP01000005">
    <property type="protein sequence ID" value="MYM81700.1"/>
    <property type="molecule type" value="Genomic_DNA"/>
</dbReference>
<dbReference type="InterPro" id="IPR001387">
    <property type="entry name" value="Cro/C1-type_HTH"/>
</dbReference>
<dbReference type="RefSeq" id="WP_161018848.1">
    <property type="nucleotide sequence ID" value="NZ_WWCP01000005.1"/>
</dbReference>
<protein>
    <recommendedName>
        <fullName evidence="3">Helix-turn-helix domain-containing protein</fullName>
    </recommendedName>
</protein>
<dbReference type="InterPro" id="IPR010982">
    <property type="entry name" value="Lambda_DNA-bd_dom_sf"/>
</dbReference>
<evidence type="ECO:0000313" key="1">
    <source>
        <dbReference type="EMBL" id="MYM81700.1"/>
    </source>
</evidence>
<accession>A0A6L8MFH1</accession>
<organism evidence="1 2">
    <name type="scientific">Duganella lactea</name>
    <dbReference type="NCBI Taxonomy" id="2692173"/>
    <lineage>
        <taxon>Bacteria</taxon>
        <taxon>Pseudomonadati</taxon>
        <taxon>Pseudomonadota</taxon>
        <taxon>Betaproteobacteria</taxon>
        <taxon>Burkholderiales</taxon>
        <taxon>Oxalobacteraceae</taxon>
        <taxon>Telluria group</taxon>
        <taxon>Duganella</taxon>
    </lineage>
</organism>
<sequence length="212" mass="22938">MNTSLIYDHGGWVPERTVTGTTSTVVRLVGWVAAATATLASIGTGGELIAKHLQTDSYHAQKESPAIEVVEAALVRTPREDLSRIREVLKPAVSDLATTLGVSRQSVYNWLNGDQVADENAAKLQDLAQAADALDHEGIEVNAALLKRKFANGRTLLQVAQAGESARDAALQLAHIHKREVAQRERMAARFANRARTPTSADFDLPWADDHA</sequence>
<dbReference type="SUPFAM" id="SSF47413">
    <property type="entry name" value="lambda repressor-like DNA-binding domains"/>
    <property type="match status" value="1"/>
</dbReference>
<proteinExistence type="predicted"/>
<comment type="caution">
    <text evidence="1">The sequence shown here is derived from an EMBL/GenBank/DDBJ whole genome shotgun (WGS) entry which is preliminary data.</text>
</comment>
<evidence type="ECO:0008006" key="3">
    <source>
        <dbReference type="Google" id="ProtNLM"/>
    </source>
</evidence>
<dbReference type="GO" id="GO:0003677">
    <property type="term" value="F:DNA binding"/>
    <property type="evidence" value="ECO:0007669"/>
    <property type="project" value="InterPro"/>
</dbReference>
<dbReference type="CDD" id="cd00093">
    <property type="entry name" value="HTH_XRE"/>
    <property type="match status" value="1"/>
</dbReference>
<gene>
    <name evidence="1" type="ORF">GTP44_06980</name>
</gene>
<dbReference type="Proteomes" id="UP000474565">
    <property type="component" value="Unassembled WGS sequence"/>
</dbReference>
<reference evidence="1 2" key="1">
    <citation type="submission" date="2019-12" db="EMBL/GenBank/DDBJ databases">
        <title>Novel species isolated from a subtropical stream in China.</title>
        <authorList>
            <person name="Lu H."/>
        </authorList>
    </citation>
    <scope>NUCLEOTIDE SEQUENCE [LARGE SCALE GENOMIC DNA]</scope>
    <source>
        <strain evidence="1 2">FT50W</strain>
    </source>
</reference>